<dbReference type="AlphaFoldDB" id="A0A109MYN9"/>
<dbReference type="SUPFAM" id="SSF51735">
    <property type="entry name" value="NAD(P)-binding Rossmann-fold domains"/>
    <property type="match status" value="1"/>
</dbReference>
<dbReference type="InterPro" id="IPR002347">
    <property type="entry name" value="SDR_fam"/>
</dbReference>
<dbReference type="PRINTS" id="PR00080">
    <property type="entry name" value="SDRFAMILY"/>
</dbReference>
<comment type="caution">
    <text evidence="3">The sequence shown here is derived from an EMBL/GenBank/DDBJ whole genome shotgun (WGS) entry which is preliminary data.</text>
</comment>
<dbReference type="NCBIfam" id="NF005559">
    <property type="entry name" value="PRK07231.1"/>
    <property type="match status" value="1"/>
</dbReference>
<dbReference type="Gene3D" id="3.40.50.720">
    <property type="entry name" value="NAD(P)-binding Rossmann-like Domain"/>
    <property type="match status" value="1"/>
</dbReference>
<sequence>MGRLTNKVAIITGGASGMGREMVNLFTKEGAQVIAADINEKAVAVVNELENVHGMVLDVSSDDSWKTMMEDVIAEFGKVDILINNAGISSEKGINDTTLADWQLMMGINGFGPFLGMKHVIPYMVKEGKGAVVNISSFTAQIGMGLNSYSASKGAVRAISKAAATQYGRMGVRVNAVFPGIIETPMTHKLEESKELVNQMIQATPLQRLGQPADIANAVLYLASDEASYVTGAELVIDGGYSAQ</sequence>
<reference evidence="3 4" key="1">
    <citation type="submission" date="2015-11" db="EMBL/GenBank/DDBJ databases">
        <title>Genome Sequence of Bacillus simplex strain VanAntwerpen2.</title>
        <authorList>
            <person name="Couger M.B."/>
        </authorList>
    </citation>
    <scope>NUCLEOTIDE SEQUENCE [LARGE SCALE GENOMIC DNA]</scope>
    <source>
        <strain evidence="3 4">VanAntwerpen02</strain>
    </source>
</reference>
<dbReference type="FunFam" id="3.40.50.720:FF:000084">
    <property type="entry name" value="Short-chain dehydrogenase reductase"/>
    <property type="match status" value="1"/>
</dbReference>
<gene>
    <name evidence="3" type="ORF">AS888_06760</name>
</gene>
<dbReference type="RefSeq" id="WP_061142297.1">
    <property type="nucleotide sequence ID" value="NZ_LNNH01000019.1"/>
</dbReference>
<accession>A0A109MYN9</accession>
<dbReference type="GO" id="GO:0016491">
    <property type="term" value="F:oxidoreductase activity"/>
    <property type="evidence" value="ECO:0007669"/>
    <property type="project" value="UniProtKB-KW"/>
</dbReference>
<proteinExistence type="inferred from homology"/>
<dbReference type="GO" id="GO:0008206">
    <property type="term" value="P:bile acid metabolic process"/>
    <property type="evidence" value="ECO:0007669"/>
    <property type="project" value="UniProtKB-ARBA"/>
</dbReference>
<evidence type="ECO:0000313" key="3">
    <source>
        <dbReference type="EMBL" id="KWW20108.1"/>
    </source>
</evidence>
<dbReference type="InterPro" id="IPR020904">
    <property type="entry name" value="Sc_DH/Rdtase_CS"/>
</dbReference>
<keyword evidence="2" id="KW-0560">Oxidoreductase</keyword>
<dbReference type="Pfam" id="PF13561">
    <property type="entry name" value="adh_short_C2"/>
    <property type="match status" value="1"/>
</dbReference>
<dbReference type="PROSITE" id="PS00061">
    <property type="entry name" value="ADH_SHORT"/>
    <property type="match status" value="1"/>
</dbReference>
<evidence type="ECO:0000256" key="2">
    <source>
        <dbReference type="ARBA" id="ARBA00023002"/>
    </source>
</evidence>
<dbReference type="PANTHER" id="PTHR43477">
    <property type="entry name" value="DIHYDROANTICAPSIN 7-DEHYDROGENASE"/>
    <property type="match status" value="1"/>
</dbReference>
<dbReference type="InterPro" id="IPR036291">
    <property type="entry name" value="NAD(P)-bd_dom_sf"/>
</dbReference>
<dbReference type="PRINTS" id="PR00081">
    <property type="entry name" value="GDHRDH"/>
</dbReference>
<comment type="similarity">
    <text evidence="1">Belongs to the short-chain dehydrogenases/reductases (SDR) family.</text>
</comment>
<evidence type="ECO:0000313" key="4">
    <source>
        <dbReference type="Proteomes" id="UP000064189"/>
    </source>
</evidence>
<protein>
    <submittedName>
        <fullName evidence="3">Tungsten formylmethanofuran dehydrogenase</fullName>
    </submittedName>
</protein>
<evidence type="ECO:0000256" key="1">
    <source>
        <dbReference type="ARBA" id="ARBA00006484"/>
    </source>
</evidence>
<dbReference type="EMBL" id="LNNH01000019">
    <property type="protein sequence ID" value="KWW20108.1"/>
    <property type="molecule type" value="Genomic_DNA"/>
</dbReference>
<dbReference type="PANTHER" id="PTHR43477:SF1">
    <property type="entry name" value="DIHYDROANTICAPSIN 7-DEHYDROGENASE"/>
    <property type="match status" value="1"/>
</dbReference>
<keyword evidence="4" id="KW-1185">Reference proteome</keyword>
<dbReference type="Proteomes" id="UP000064189">
    <property type="component" value="Unassembled WGS sequence"/>
</dbReference>
<organism evidence="3 4">
    <name type="scientific">Peribacillus simplex</name>
    <dbReference type="NCBI Taxonomy" id="1478"/>
    <lineage>
        <taxon>Bacteria</taxon>
        <taxon>Bacillati</taxon>
        <taxon>Bacillota</taxon>
        <taxon>Bacilli</taxon>
        <taxon>Bacillales</taxon>
        <taxon>Bacillaceae</taxon>
        <taxon>Peribacillus</taxon>
    </lineage>
</organism>
<name>A0A109MYN9_9BACI</name>
<dbReference type="InterPro" id="IPR051122">
    <property type="entry name" value="SDR_DHRS6-like"/>
</dbReference>